<feature type="compositionally biased region" description="Basic residues" evidence="1">
    <location>
        <begin position="223"/>
        <end position="232"/>
    </location>
</feature>
<reference evidence="3" key="1">
    <citation type="submission" date="2017-01" db="EMBL/GenBank/DDBJ databases">
        <authorList>
            <person name="Wang Y."/>
            <person name="White M."/>
            <person name="Kvist S."/>
            <person name="Moncalvo J.-M."/>
        </authorList>
    </citation>
    <scope>NUCLEOTIDE SEQUENCE [LARGE SCALE GENOMIC DNA]</scope>
    <source>
        <strain evidence="3">COL-18-3</strain>
    </source>
</reference>
<gene>
    <name evidence="2" type="ORF">AX774_g6760</name>
</gene>
<evidence type="ECO:0000313" key="2">
    <source>
        <dbReference type="EMBL" id="OMH79815.1"/>
    </source>
</evidence>
<evidence type="ECO:0000313" key="3">
    <source>
        <dbReference type="Proteomes" id="UP000188320"/>
    </source>
</evidence>
<name>A0A1R1PFN0_ZANCU</name>
<feature type="compositionally biased region" description="Polar residues" evidence="1">
    <location>
        <begin position="154"/>
        <end position="165"/>
    </location>
</feature>
<sequence>MLIQDLYDIILAEIDSQKLRDFEPWDKIRLNSEIKNTSDSFTATGYGWDSQSGNSSDGKDDNTTDVIRKAKTLVKKVKPNLGIKSNHHKDLKAKSPEKIPKVASDRESFREKGKLLTVKKKILSSSPLYVTRKRGNGGSKHKETGASGADIESGETSAYSNSVGNEINDFDVSEDSLKGRSFSLCYDNTYGRTRQISRPSIVGGTSGQLDSSGRNSFPGAHLYNRRHGRKQKPKSEYNVLLKYKLDSRQKSQTSKNLAQLRRKSPSRERAKNSKNLGRRREQHVENDLETQLNFEEKVKLQQEQEKMVNTIPKVKLKQMHLEKIDKKGTTGSFWAHLLNFGINESELEMLMGKNGLFDEIERLFLAKKAFTLKETK</sequence>
<feature type="region of interest" description="Disordered" evidence="1">
    <location>
        <begin position="85"/>
        <end position="106"/>
    </location>
</feature>
<feature type="region of interest" description="Disordered" evidence="1">
    <location>
        <begin position="197"/>
        <end position="235"/>
    </location>
</feature>
<proteinExistence type="predicted"/>
<evidence type="ECO:0000256" key="1">
    <source>
        <dbReference type="SAM" id="MobiDB-lite"/>
    </source>
</evidence>
<dbReference type="Proteomes" id="UP000188320">
    <property type="component" value="Unassembled WGS sequence"/>
</dbReference>
<dbReference type="AlphaFoldDB" id="A0A1R1PFN0"/>
<dbReference type="OrthoDB" id="1104827at2759"/>
<dbReference type="Gene3D" id="6.10.30.50">
    <property type="match status" value="1"/>
</dbReference>
<feature type="compositionally biased region" description="Basic and acidic residues" evidence="1">
    <location>
        <begin position="92"/>
        <end position="106"/>
    </location>
</feature>
<organism evidence="2 3">
    <name type="scientific">Zancudomyces culisetae</name>
    <name type="common">Gut fungus</name>
    <name type="synonym">Smittium culisetae</name>
    <dbReference type="NCBI Taxonomy" id="1213189"/>
    <lineage>
        <taxon>Eukaryota</taxon>
        <taxon>Fungi</taxon>
        <taxon>Fungi incertae sedis</taxon>
        <taxon>Zoopagomycota</taxon>
        <taxon>Kickxellomycotina</taxon>
        <taxon>Harpellomycetes</taxon>
        <taxon>Harpellales</taxon>
        <taxon>Legeriomycetaceae</taxon>
        <taxon>Zancudomyces</taxon>
    </lineage>
</organism>
<keyword evidence="3" id="KW-1185">Reference proteome</keyword>
<dbReference type="EMBL" id="LSSK01001401">
    <property type="protein sequence ID" value="OMH79815.1"/>
    <property type="molecule type" value="Genomic_DNA"/>
</dbReference>
<comment type="caution">
    <text evidence="2">The sequence shown here is derived from an EMBL/GenBank/DDBJ whole genome shotgun (WGS) entry which is preliminary data.</text>
</comment>
<feature type="region of interest" description="Disordered" evidence="1">
    <location>
        <begin position="248"/>
        <end position="286"/>
    </location>
</feature>
<accession>A0A1R1PFN0</accession>
<protein>
    <submittedName>
        <fullName evidence="2">Uncharacterized protein</fullName>
    </submittedName>
</protein>
<feature type="region of interest" description="Disordered" evidence="1">
    <location>
        <begin position="130"/>
        <end position="165"/>
    </location>
</feature>